<dbReference type="InterPro" id="IPR013094">
    <property type="entry name" value="AB_hydrolase_3"/>
</dbReference>
<proteinExistence type="predicted"/>
<feature type="domain" description="Alpha/beta hydrolase fold-3" evidence="2">
    <location>
        <begin position="99"/>
        <end position="306"/>
    </location>
</feature>
<accession>A0A815I247</accession>
<sequence>MGNTNIYKQSPYDRELATVLQQMSPGGKPFPLTLETIPMMRRNFATMSLSDDQLQRGGQIDIKLCKVPGRQGAPEISLLICRPSASQTTKSGSLLPCIYYMHGGGMISGDNRFSIQFLLDWIVELKIVVISVEYRLAPEHPHPAPSEDCYAGLLWTAEHSKDLGIDLTQISVAGVSAGGGLAAAMALMARDRHGPKLQGQLLICPMLDDRDQTFSTLQYADIGTWNRQSNQVGWTALLGKKKGTQGVSPYAAPSRAQDLSNLPPAFIDVSSTEIFRDEDIDYAQRIWQTGGVAELHVWPGAFHAFTVIEPNSRLSQHAVAASANWYRRLLAFTSK</sequence>
<dbReference type="AlphaFoldDB" id="A0A815I247"/>
<dbReference type="PANTHER" id="PTHR48081:SF8">
    <property type="entry name" value="ALPHA_BETA HYDROLASE FOLD-3 DOMAIN-CONTAINING PROTEIN-RELATED"/>
    <property type="match status" value="1"/>
</dbReference>
<dbReference type="Gene3D" id="3.40.50.1820">
    <property type="entry name" value="alpha/beta hydrolase"/>
    <property type="match status" value="1"/>
</dbReference>
<evidence type="ECO:0000313" key="4">
    <source>
        <dbReference type="Proteomes" id="UP000663855"/>
    </source>
</evidence>
<reference evidence="3" key="1">
    <citation type="submission" date="2021-02" db="EMBL/GenBank/DDBJ databases">
        <authorList>
            <person name="Nowell W R."/>
        </authorList>
    </citation>
    <scope>NUCLEOTIDE SEQUENCE</scope>
</reference>
<evidence type="ECO:0000313" key="3">
    <source>
        <dbReference type="EMBL" id="CAF1359590.1"/>
    </source>
</evidence>
<evidence type="ECO:0000256" key="1">
    <source>
        <dbReference type="ARBA" id="ARBA00022801"/>
    </source>
</evidence>
<dbReference type="EMBL" id="CAJNOV010009355">
    <property type="protein sequence ID" value="CAF1359590.1"/>
    <property type="molecule type" value="Genomic_DNA"/>
</dbReference>
<gene>
    <name evidence="3" type="ORF">CJN711_LOCUS19860</name>
</gene>
<dbReference type="GO" id="GO:0016787">
    <property type="term" value="F:hydrolase activity"/>
    <property type="evidence" value="ECO:0007669"/>
    <property type="project" value="UniProtKB-KW"/>
</dbReference>
<dbReference type="Pfam" id="PF07859">
    <property type="entry name" value="Abhydrolase_3"/>
    <property type="match status" value="1"/>
</dbReference>
<dbReference type="InterPro" id="IPR050300">
    <property type="entry name" value="GDXG_lipolytic_enzyme"/>
</dbReference>
<name>A0A815I247_9BILA</name>
<dbReference type="Proteomes" id="UP000663855">
    <property type="component" value="Unassembled WGS sequence"/>
</dbReference>
<organism evidence="3 4">
    <name type="scientific">Rotaria magnacalcarata</name>
    <dbReference type="NCBI Taxonomy" id="392030"/>
    <lineage>
        <taxon>Eukaryota</taxon>
        <taxon>Metazoa</taxon>
        <taxon>Spiralia</taxon>
        <taxon>Gnathifera</taxon>
        <taxon>Rotifera</taxon>
        <taxon>Eurotatoria</taxon>
        <taxon>Bdelloidea</taxon>
        <taxon>Philodinida</taxon>
        <taxon>Philodinidae</taxon>
        <taxon>Rotaria</taxon>
    </lineage>
</organism>
<dbReference type="InterPro" id="IPR029058">
    <property type="entry name" value="AB_hydrolase_fold"/>
</dbReference>
<evidence type="ECO:0000259" key="2">
    <source>
        <dbReference type="Pfam" id="PF07859"/>
    </source>
</evidence>
<comment type="caution">
    <text evidence="3">The sequence shown here is derived from an EMBL/GenBank/DDBJ whole genome shotgun (WGS) entry which is preliminary data.</text>
</comment>
<protein>
    <recommendedName>
        <fullName evidence="2">Alpha/beta hydrolase fold-3 domain-containing protein</fullName>
    </recommendedName>
</protein>
<dbReference type="PANTHER" id="PTHR48081">
    <property type="entry name" value="AB HYDROLASE SUPERFAMILY PROTEIN C4A8.06C"/>
    <property type="match status" value="1"/>
</dbReference>
<keyword evidence="1" id="KW-0378">Hydrolase</keyword>
<dbReference type="SUPFAM" id="SSF53474">
    <property type="entry name" value="alpha/beta-Hydrolases"/>
    <property type="match status" value="1"/>
</dbReference>